<feature type="region of interest" description="Disordered" evidence="1">
    <location>
        <begin position="63"/>
        <end position="85"/>
    </location>
</feature>
<keyword evidence="4" id="KW-1185">Reference proteome</keyword>
<dbReference type="AlphaFoldDB" id="A0AAE0MYU9"/>
<feature type="transmembrane region" description="Helical" evidence="2">
    <location>
        <begin position="120"/>
        <end position="146"/>
    </location>
</feature>
<reference evidence="3" key="2">
    <citation type="submission" date="2023-06" db="EMBL/GenBank/DDBJ databases">
        <authorList>
            <consortium name="Lawrence Berkeley National Laboratory"/>
            <person name="Haridas S."/>
            <person name="Hensen N."/>
            <person name="Bonometti L."/>
            <person name="Westerberg I."/>
            <person name="Brannstrom I.O."/>
            <person name="Guillou S."/>
            <person name="Cros-Aarteil S."/>
            <person name="Calhoun S."/>
            <person name="Kuo A."/>
            <person name="Mondo S."/>
            <person name="Pangilinan J."/>
            <person name="Riley R."/>
            <person name="Labutti K."/>
            <person name="Andreopoulos B."/>
            <person name="Lipzen A."/>
            <person name="Chen C."/>
            <person name="Yanf M."/>
            <person name="Daum C."/>
            <person name="Ng V."/>
            <person name="Clum A."/>
            <person name="Steindorff A."/>
            <person name="Ohm R."/>
            <person name="Martin F."/>
            <person name="Silar P."/>
            <person name="Natvig D."/>
            <person name="Lalanne C."/>
            <person name="Gautier V."/>
            <person name="Ament-Velasquez S.L."/>
            <person name="Kruys A."/>
            <person name="Hutchinson M.I."/>
            <person name="Powell A.J."/>
            <person name="Barry K."/>
            <person name="Miller A.N."/>
            <person name="Grigoriev I.V."/>
            <person name="Debuchy R."/>
            <person name="Gladieux P."/>
            <person name="Thoren M.H."/>
            <person name="Johannesson H."/>
        </authorList>
    </citation>
    <scope>NUCLEOTIDE SEQUENCE</scope>
    <source>
        <strain evidence="3">CBS 958.72</strain>
    </source>
</reference>
<evidence type="ECO:0000256" key="2">
    <source>
        <dbReference type="SAM" id="Phobius"/>
    </source>
</evidence>
<accession>A0AAE0MYU9</accession>
<sequence>MGFAADENLPEVVPSPGVLPLGTFLDFSPLALSPEEVGTRDRYVSDRDKYAVFYDDAPKIPTEQSYGHRESQRWINTENTPNPVSSIPWDSLPAGQGDISNPIGNTKGIKQDKCGIRHRTFCVILAAVLAVVVIAAAVGGGVVGAAKARGNTGTSGSATASVISATHTVTTTQSLASTRTSAYVPTATFLNNQTISAGLAFQGFSETDYEGKFTAIIRDEGFHDLGMNCTSYVWLPDSTTCCVTFCANKTKAVGWWCKPRYRSHASGAFPRIYIWCGNGDPEANVTCH</sequence>
<keyword evidence="2" id="KW-0472">Membrane</keyword>
<keyword evidence="2" id="KW-0812">Transmembrane</keyword>
<reference evidence="3" key="1">
    <citation type="journal article" date="2023" name="Mol. Phylogenet. Evol.">
        <title>Genome-scale phylogeny and comparative genomics of the fungal order Sordariales.</title>
        <authorList>
            <person name="Hensen N."/>
            <person name="Bonometti L."/>
            <person name="Westerberg I."/>
            <person name="Brannstrom I.O."/>
            <person name="Guillou S."/>
            <person name="Cros-Aarteil S."/>
            <person name="Calhoun S."/>
            <person name="Haridas S."/>
            <person name="Kuo A."/>
            <person name="Mondo S."/>
            <person name="Pangilinan J."/>
            <person name="Riley R."/>
            <person name="LaButti K."/>
            <person name="Andreopoulos B."/>
            <person name="Lipzen A."/>
            <person name="Chen C."/>
            <person name="Yan M."/>
            <person name="Daum C."/>
            <person name="Ng V."/>
            <person name="Clum A."/>
            <person name="Steindorff A."/>
            <person name="Ohm R.A."/>
            <person name="Martin F."/>
            <person name="Silar P."/>
            <person name="Natvig D.O."/>
            <person name="Lalanne C."/>
            <person name="Gautier V."/>
            <person name="Ament-Velasquez S.L."/>
            <person name="Kruys A."/>
            <person name="Hutchinson M.I."/>
            <person name="Powell A.J."/>
            <person name="Barry K."/>
            <person name="Miller A.N."/>
            <person name="Grigoriev I.V."/>
            <person name="Debuchy R."/>
            <person name="Gladieux P."/>
            <person name="Hiltunen Thoren M."/>
            <person name="Johannesson H."/>
        </authorList>
    </citation>
    <scope>NUCLEOTIDE SEQUENCE</scope>
    <source>
        <strain evidence="3">CBS 958.72</strain>
    </source>
</reference>
<dbReference type="EMBL" id="JAULSN010000011">
    <property type="protein sequence ID" value="KAK3361388.1"/>
    <property type="molecule type" value="Genomic_DNA"/>
</dbReference>
<comment type="caution">
    <text evidence="3">The sequence shown here is derived from an EMBL/GenBank/DDBJ whole genome shotgun (WGS) entry which is preliminary data.</text>
</comment>
<protein>
    <submittedName>
        <fullName evidence="3">Uncharacterized protein</fullName>
    </submittedName>
</protein>
<dbReference type="Proteomes" id="UP001287356">
    <property type="component" value="Unassembled WGS sequence"/>
</dbReference>
<evidence type="ECO:0000313" key="4">
    <source>
        <dbReference type="Proteomes" id="UP001287356"/>
    </source>
</evidence>
<keyword evidence="2" id="KW-1133">Transmembrane helix</keyword>
<evidence type="ECO:0000313" key="3">
    <source>
        <dbReference type="EMBL" id="KAK3361388.1"/>
    </source>
</evidence>
<feature type="compositionally biased region" description="Polar residues" evidence="1">
    <location>
        <begin position="73"/>
        <end position="85"/>
    </location>
</feature>
<name>A0AAE0MYU9_9PEZI</name>
<gene>
    <name evidence="3" type="ORF">B0T24DRAFT_108197</name>
</gene>
<organism evidence="3 4">
    <name type="scientific">Lasiosphaeria ovina</name>
    <dbReference type="NCBI Taxonomy" id="92902"/>
    <lineage>
        <taxon>Eukaryota</taxon>
        <taxon>Fungi</taxon>
        <taxon>Dikarya</taxon>
        <taxon>Ascomycota</taxon>
        <taxon>Pezizomycotina</taxon>
        <taxon>Sordariomycetes</taxon>
        <taxon>Sordariomycetidae</taxon>
        <taxon>Sordariales</taxon>
        <taxon>Lasiosphaeriaceae</taxon>
        <taxon>Lasiosphaeria</taxon>
    </lineage>
</organism>
<proteinExistence type="predicted"/>
<evidence type="ECO:0000256" key="1">
    <source>
        <dbReference type="SAM" id="MobiDB-lite"/>
    </source>
</evidence>